<evidence type="ECO:0000313" key="3">
    <source>
        <dbReference type="Proteomes" id="UP000636800"/>
    </source>
</evidence>
<keyword evidence="3" id="KW-1185">Reference proteome</keyword>
<sequence>MKKEVGWSWVGCGGGEVELFVAAGREHPMAEEVYEMLKLVDFGSRMVGREEGKLEAELGLTLMDKAVSIYS</sequence>
<dbReference type="AlphaFoldDB" id="A0A835RW06"/>
<comment type="caution">
    <text evidence="1">The sequence shown here is derived from an EMBL/GenBank/DDBJ whole genome shotgun (WGS) entry which is preliminary data.</text>
</comment>
<dbReference type="Proteomes" id="UP000639772">
    <property type="component" value="Unassembled WGS sequence"/>
</dbReference>
<evidence type="ECO:0000313" key="4">
    <source>
        <dbReference type="Proteomes" id="UP000639772"/>
    </source>
</evidence>
<gene>
    <name evidence="2" type="ORF">HPP92_005913</name>
    <name evidence="1" type="ORF">HPP92_006195</name>
</gene>
<proteinExistence type="predicted"/>
<organism evidence="1 3">
    <name type="scientific">Vanilla planifolia</name>
    <name type="common">Vanilla</name>
    <dbReference type="NCBI Taxonomy" id="51239"/>
    <lineage>
        <taxon>Eukaryota</taxon>
        <taxon>Viridiplantae</taxon>
        <taxon>Streptophyta</taxon>
        <taxon>Embryophyta</taxon>
        <taxon>Tracheophyta</taxon>
        <taxon>Spermatophyta</taxon>
        <taxon>Magnoliopsida</taxon>
        <taxon>Liliopsida</taxon>
        <taxon>Asparagales</taxon>
        <taxon>Orchidaceae</taxon>
        <taxon>Vanilloideae</taxon>
        <taxon>Vanilleae</taxon>
        <taxon>Vanilla</taxon>
    </lineage>
</organism>
<dbReference type="Proteomes" id="UP000636800">
    <property type="component" value="Chromosome 2"/>
</dbReference>
<accession>A0A835RW06</accession>
<name>A0A835RW06_VANPL</name>
<protein>
    <submittedName>
        <fullName evidence="1">Uncharacterized protein</fullName>
    </submittedName>
</protein>
<evidence type="ECO:0000313" key="1">
    <source>
        <dbReference type="EMBL" id="KAG0492797.1"/>
    </source>
</evidence>
<dbReference type="EMBL" id="JADCNL010000002">
    <property type="protein sequence ID" value="KAG0492797.1"/>
    <property type="molecule type" value="Genomic_DNA"/>
</dbReference>
<reference evidence="3 4" key="1">
    <citation type="journal article" date="2020" name="Nat. Food">
        <title>A phased Vanilla planifolia genome enables genetic improvement of flavour and production.</title>
        <authorList>
            <person name="Hasing T."/>
            <person name="Tang H."/>
            <person name="Brym M."/>
            <person name="Khazi F."/>
            <person name="Huang T."/>
            <person name="Chambers A.H."/>
        </authorList>
    </citation>
    <scope>NUCLEOTIDE SEQUENCE [LARGE SCALE GENOMIC DNA]</scope>
    <source>
        <tissue evidence="1">Leaf</tissue>
    </source>
</reference>
<evidence type="ECO:0000313" key="2">
    <source>
        <dbReference type="EMBL" id="KAG0494919.1"/>
    </source>
</evidence>
<dbReference type="EMBL" id="JADCNM010000002">
    <property type="protein sequence ID" value="KAG0494919.1"/>
    <property type="molecule type" value="Genomic_DNA"/>
</dbReference>